<dbReference type="SUPFAM" id="SSF54975">
    <property type="entry name" value="Acylphosphatase/BLUF domain-like"/>
    <property type="match status" value="1"/>
</dbReference>
<dbReference type="AlphaFoldDB" id="A0A0F7G1T6"/>
<dbReference type="KEGG" id="sxi:SXIM_54250"/>
<dbReference type="PROSITE" id="PS51160">
    <property type="entry name" value="ACYLPHOSPHATASE_3"/>
    <property type="match status" value="1"/>
</dbReference>
<evidence type="ECO:0000259" key="10">
    <source>
        <dbReference type="PROSITE" id="PS51160"/>
    </source>
</evidence>
<dbReference type="InterPro" id="IPR055128">
    <property type="entry name" value="HypF_C_2"/>
</dbReference>
<dbReference type="PIRSF" id="PIRSF006256">
    <property type="entry name" value="CMPcnvr_hdrg_mat"/>
    <property type="match status" value="1"/>
</dbReference>
<evidence type="ECO:0000256" key="5">
    <source>
        <dbReference type="ARBA" id="ARBA00022771"/>
    </source>
</evidence>
<dbReference type="GO" id="GO:0016874">
    <property type="term" value="F:ligase activity"/>
    <property type="evidence" value="ECO:0007669"/>
    <property type="project" value="UniProtKB-UniRule"/>
</dbReference>
<dbReference type="InterPro" id="IPR036046">
    <property type="entry name" value="Acylphosphatase-like_dom_sf"/>
</dbReference>
<dbReference type="PATRIC" id="fig|408015.6.peg.5490"/>
<accession>A0A0F7G1T6</accession>
<keyword evidence="13" id="KW-1185">Reference proteome</keyword>
<dbReference type="UniPathway" id="UPA00335"/>
<comment type="catalytic activity">
    <reaction evidence="9">
        <text>an acyl phosphate + H2O = a carboxylate + phosphate + H(+)</text>
        <dbReference type="Rhea" id="RHEA:14965"/>
        <dbReference type="ChEBI" id="CHEBI:15377"/>
        <dbReference type="ChEBI" id="CHEBI:15378"/>
        <dbReference type="ChEBI" id="CHEBI:29067"/>
        <dbReference type="ChEBI" id="CHEBI:43474"/>
        <dbReference type="ChEBI" id="CHEBI:59918"/>
        <dbReference type="EC" id="3.6.1.7"/>
    </reaction>
</comment>
<keyword evidence="6" id="KW-0862">Zinc</keyword>
<evidence type="ECO:0000313" key="12">
    <source>
        <dbReference type="EMBL" id="AKG46809.1"/>
    </source>
</evidence>
<dbReference type="InterPro" id="IPR051060">
    <property type="entry name" value="Carbamoyltrans_HypF-like"/>
</dbReference>
<dbReference type="NCBIfam" id="TIGR00143">
    <property type="entry name" value="hypF"/>
    <property type="match status" value="1"/>
</dbReference>
<comment type="similarity">
    <text evidence="2 8">Belongs to the carbamoyltransferase HypF family.</text>
</comment>
<dbReference type="GO" id="GO:0008270">
    <property type="term" value="F:zinc ion binding"/>
    <property type="evidence" value="ECO:0007669"/>
    <property type="project" value="UniProtKB-KW"/>
</dbReference>
<proteinExistence type="inferred from homology"/>
<dbReference type="EMBL" id="CP009922">
    <property type="protein sequence ID" value="AKG46809.1"/>
    <property type="molecule type" value="Genomic_DNA"/>
</dbReference>
<feature type="active site" evidence="9">
    <location>
        <position position="36"/>
    </location>
</feature>
<evidence type="ECO:0000256" key="7">
    <source>
        <dbReference type="ARBA" id="ARBA00048220"/>
    </source>
</evidence>
<dbReference type="Gene3D" id="3.90.870.50">
    <property type="match status" value="1"/>
</dbReference>
<dbReference type="GO" id="GO:0051604">
    <property type="term" value="P:protein maturation"/>
    <property type="evidence" value="ECO:0007669"/>
    <property type="project" value="TreeGrafter"/>
</dbReference>
<dbReference type="PANTHER" id="PTHR42959">
    <property type="entry name" value="CARBAMOYLTRANSFERASE"/>
    <property type="match status" value="1"/>
</dbReference>
<dbReference type="GO" id="GO:0016743">
    <property type="term" value="F:carboxyl- or carbamoyltransferase activity"/>
    <property type="evidence" value="ECO:0007669"/>
    <property type="project" value="UniProtKB-UniRule"/>
</dbReference>
<dbReference type="Gene3D" id="3.30.110.120">
    <property type="match status" value="1"/>
</dbReference>
<dbReference type="Proteomes" id="UP000034034">
    <property type="component" value="Chromosome"/>
</dbReference>
<evidence type="ECO:0000313" key="13">
    <source>
        <dbReference type="Proteomes" id="UP000034034"/>
    </source>
</evidence>
<evidence type="ECO:0000256" key="6">
    <source>
        <dbReference type="ARBA" id="ARBA00022833"/>
    </source>
</evidence>
<sequence>MAGAGEMAHAAGDGARERAQSWRIEVSGTVQGVGFRPFVYRTAIALGLAGWVRNVDGRVVMGVSGRRASLAELVARCRGDAPPLAAVGDVTVGPLIPGDPPAGPGFTVLASIGRGAAGARREVPVDAAPCRECLTELSDPGDRRHRYPFINCTACGPRATVITDLPYDRERTTMRPFTLCPGCAAEYTNPADRRFHAEPLACPVCGPRLSWRPGTGRITASGEGALAAAVDALTAGGVIAVKGVGGYQLLCDASQTGAVARLRDRKRRPDKPFAVLVRDLAMAQRLASPGPRERAELSSPARPIVLLPARGPASGLAPGVHPGTGLLGLMLPASPLHHLLAHDADRPLVCTSGNLSDEPIVTDDAEAVRRLGTVADGILSHDRDIHARSDDSVVFVSGDRRHTVRRARGYAPAPRRLPIASPRPLVAAGAQLKNTFTLVSGDLAVTGAHVGDLRDPRTADAFEEGLRELSRLSAITPEVVAHDLHPGYTSTHWATARRPAGRRVPVQHHHAHVAACAAEHQLTGPFTGVALDGLGLGDDGTLWGGEILVADLRRYRRVGRFGRAPLPGGEAAVRSPFRMALGYLLAAEELGSPAPEPALLRALADRGRPEEAESVRQLLATGVNCPVASSAGRLFDAAAAVLGLADTISYEAQAAVALETAAGALRTTALPWRLSRGTDGIAVYDPLPTLTALLRESHAGTPVPVLAAGFHTAVAEATAALVWRAIEDGAPDVVCLSGGCFQNRRLLEAVSDLLTEGGARVLTCGELPANDGGISFGQAAVAAARLATEEQE</sequence>
<evidence type="ECO:0000259" key="11">
    <source>
        <dbReference type="PROSITE" id="PS51163"/>
    </source>
</evidence>
<dbReference type="EC" id="6.2.-.-" evidence="8"/>
<name>A0A0F7G1T6_9ACTN</name>
<organism evidence="12 13">
    <name type="scientific">Streptomyces xiamenensis</name>
    <dbReference type="NCBI Taxonomy" id="408015"/>
    <lineage>
        <taxon>Bacteria</taxon>
        <taxon>Bacillati</taxon>
        <taxon>Actinomycetota</taxon>
        <taxon>Actinomycetes</taxon>
        <taxon>Kitasatosporales</taxon>
        <taxon>Streptomycetaceae</taxon>
        <taxon>Streptomyces</taxon>
    </lineage>
</organism>
<dbReference type="Pfam" id="PF00708">
    <property type="entry name" value="Acylphosphatase"/>
    <property type="match status" value="1"/>
</dbReference>
<evidence type="ECO:0000256" key="4">
    <source>
        <dbReference type="ARBA" id="ARBA00022723"/>
    </source>
</evidence>
<dbReference type="PANTHER" id="PTHR42959:SF1">
    <property type="entry name" value="CARBAMOYLTRANSFERASE HYPF"/>
    <property type="match status" value="1"/>
</dbReference>
<dbReference type="Pfam" id="PF01300">
    <property type="entry name" value="Sua5_yciO_yrdC"/>
    <property type="match status" value="1"/>
</dbReference>
<dbReference type="InterPro" id="IPR006070">
    <property type="entry name" value="Sua5-like_dom"/>
</dbReference>
<dbReference type="Gene3D" id="3.30.420.360">
    <property type="match status" value="1"/>
</dbReference>
<evidence type="ECO:0000256" key="2">
    <source>
        <dbReference type="ARBA" id="ARBA00008097"/>
    </source>
</evidence>
<dbReference type="InterPro" id="IPR017968">
    <property type="entry name" value="Acylphosphatase_CS"/>
</dbReference>
<dbReference type="Pfam" id="PF17788">
    <property type="entry name" value="HypF_C"/>
    <property type="match status" value="1"/>
</dbReference>
<reference evidence="12" key="1">
    <citation type="submission" date="2019-08" db="EMBL/GenBank/DDBJ databases">
        <title>Complete genome sequence of a mangrove-derived Streptomyces xiamenensis.</title>
        <authorList>
            <person name="Xu J."/>
        </authorList>
    </citation>
    <scope>NUCLEOTIDE SEQUENCE</scope>
    <source>
        <strain evidence="12">318</strain>
    </source>
</reference>
<feature type="active site" evidence="9">
    <location>
        <position position="54"/>
    </location>
</feature>
<evidence type="ECO:0000256" key="1">
    <source>
        <dbReference type="ARBA" id="ARBA00004711"/>
    </source>
</evidence>
<gene>
    <name evidence="12" type="ORF">SXIM_54250</name>
</gene>
<dbReference type="PROSITE" id="PS00150">
    <property type="entry name" value="ACYLPHOSPHATASE_1"/>
    <property type="match status" value="1"/>
</dbReference>
<dbReference type="InterPro" id="IPR004421">
    <property type="entry name" value="Carbamoyltransferase_HypF"/>
</dbReference>
<keyword evidence="4" id="KW-0479">Metal-binding</keyword>
<comment type="pathway">
    <text evidence="1">Protein modification; [NiFe] hydrogenase maturation.</text>
</comment>
<dbReference type="STRING" id="408015.SXIM_54250"/>
<evidence type="ECO:0000256" key="9">
    <source>
        <dbReference type="PROSITE-ProRule" id="PRU00520"/>
    </source>
</evidence>
<keyword evidence="5" id="KW-0863">Zinc-finger</keyword>
<feature type="domain" description="YrdC-like" evidence="11">
    <location>
        <begin position="223"/>
        <end position="409"/>
    </location>
</feature>
<dbReference type="Gene3D" id="3.30.420.40">
    <property type="match status" value="1"/>
</dbReference>
<evidence type="ECO:0000256" key="3">
    <source>
        <dbReference type="ARBA" id="ARBA00022598"/>
    </source>
</evidence>
<keyword evidence="3" id="KW-0436">Ligase</keyword>
<dbReference type="InterPro" id="IPR017945">
    <property type="entry name" value="DHBP_synth_RibB-like_a/b_dom"/>
</dbReference>
<dbReference type="SUPFAM" id="SSF55821">
    <property type="entry name" value="YrdC/RibB"/>
    <property type="match status" value="1"/>
</dbReference>
<dbReference type="Pfam" id="PF22521">
    <property type="entry name" value="HypF_C_2"/>
    <property type="match status" value="1"/>
</dbReference>
<dbReference type="InterPro" id="IPR041440">
    <property type="entry name" value="HypF_C"/>
</dbReference>
<feature type="domain" description="Acylphosphatase-like" evidence="10">
    <location>
        <begin position="21"/>
        <end position="110"/>
    </location>
</feature>
<dbReference type="Pfam" id="PF07503">
    <property type="entry name" value="zf-HYPF"/>
    <property type="match status" value="2"/>
</dbReference>
<evidence type="ECO:0000256" key="8">
    <source>
        <dbReference type="PIRNR" id="PIRNR006256"/>
    </source>
</evidence>
<dbReference type="GO" id="GO:0003725">
    <property type="term" value="F:double-stranded RNA binding"/>
    <property type="evidence" value="ECO:0007669"/>
    <property type="project" value="InterPro"/>
</dbReference>
<dbReference type="InterPro" id="IPR011125">
    <property type="entry name" value="Znf_HypF"/>
</dbReference>
<dbReference type="HOGENOM" id="CLU_009164_0_0_11"/>
<dbReference type="GO" id="GO:0003998">
    <property type="term" value="F:acylphosphatase activity"/>
    <property type="evidence" value="ECO:0007669"/>
    <property type="project" value="UniProtKB-EC"/>
</dbReference>
<comment type="catalytic activity">
    <reaction evidence="7">
        <text>C-terminal L-cysteinyl-[HypE protein] + carbamoyl phosphate + ATP + H2O = C-terminal S-carboxamide-L-cysteinyl-[HypE protein] + AMP + phosphate + diphosphate + H(+)</text>
        <dbReference type="Rhea" id="RHEA:55636"/>
        <dbReference type="Rhea" id="RHEA-COMP:14247"/>
        <dbReference type="Rhea" id="RHEA-COMP:14392"/>
        <dbReference type="ChEBI" id="CHEBI:15377"/>
        <dbReference type="ChEBI" id="CHEBI:15378"/>
        <dbReference type="ChEBI" id="CHEBI:30616"/>
        <dbReference type="ChEBI" id="CHEBI:33019"/>
        <dbReference type="ChEBI" id="CHEBI:43474"/>
        <dbReference type="ChEBI" id="CHEBI:58228"/>
        <dbReference type="ChEBI" id="CHEBI:76913"/>
        <dbReference type="ChEBI" id="CHEBI:139126"/>
        <dbReference type="ChEBI" id="CHEBI:456215"/>
    </reaction>
</comment>
<dbReference type="PROSITE" id="PS51163">
    <property type="entry name" value="YRDC"/>
    <property type="match status" value="1"/>
</dbReference>
<protein>
    <recommendedName>
        <fullName evidence="8">Carbamoyltransferase</fullName>
        <ecNumber evidence="8">6.2.-.-</ecNumber>
    </recommendedName>
</protein>
<keyword evidence="9" id="KW-0378">Hydrolase</keyword>
<dbReference type="InterPro" id="IPR001792">
    <property type="entry name" value="Acylphosphatase-like_dom"/>
</dbReference>